<evidence type="ECO:0008006" key="7">
    <source>
        <dbReference type="Google" id="ProtNLM"/>
    </source>
</evidence>
<dbReference type="GO" id="GO:0010268">
    <property type="term" value="P:brassinosteroid homeostasis"/>
    <property type="evidence" value="ECO:0000318"/>
    <property type="project" value="GO_Central"/>
</dbReference>
<dbReference type="InterPro" id="IPR001128">
    <property type="entry name" value="Cyt_P450"/>
</dbReference>
<dbReference type="EMBL" id="KI392311">
    <property type="protein sequence ID" value="ERN17870.1"/>
    <property type="molecule type" value="Genomic_DNA"/>
</dbReference>
<dbReference type="Pfam" id="PF00067">
    <property type="entry name" value="p450"/>
    <property type="match status" value="1"/>
</dbReference>
<dbReference type="Gene3D" id="1.10.630.10">
    <property type="entry name" value="Cytochrome P450"/>
    <property type="match status" value="1"/>
</dbReference>
<dbReference type="InterPro" id="IPR036396">
    <property type="entry name" value="Cyt_P450_sf"/>
</dbReference>
<dbReference type="PANTHER" id="PTHR24286">
    <property type="entry name" value="CYTOCHROME P450 26"/>
    <property type="match status" value="1"/>
</dbReference>
<comment type="cofactor">
    <cofactor evidence="3">
        <name>heme</name>
        <dbReference type="ChEBI" id="CHEBI:30413"/>
    </cofactor>
</comment>
<dbReference type="GO" id="GO:0004497">
    <property type="term" value="F:monooxygenase activity"/>
    <property type="evidence" value="ECO:0000318"/>
    <property type="project" value="GO_Central"/>
</dbReference>
<dbReference type="SUPFAM" id="SSF48264">
    <property type="entry name" value="Cytochrome P450"/>
    <property type="match status" value="1"/>
</dbReference>
<keyword evidence="4" id="KW-0503">Monooxygenase</keyword>
<keyword evidence="3 4" id="KW-0349">Heme</keyword>
<evidence type="ECO:0000256" key="4">
    <source>
        <dbReference type="RuleBase" id="RU000461"/>
    </source>
</evidence>
<evidence type="ECO:0000256" key="2">
    <source>
        <dbReference type="ARBA" id="ARBA00023004"/>
    </source>
</evidence>
<dbReference type="HOGENOM" id="CLU_001570_15_1_1"/>
<organism evidence="5 6">
    <name type="scientific">Amborella trichopoda</name>
    <dbReference type="NCBI Taxonomy" id="13333"/>
    <lineage>
        <taxon>Eukaryota</taxon>
        <taxon>Viridiplantae</taxon>
        <taxon>Streptophyta</taxon>
        <taxon>Embryophyta</taxon>
        <taxon>Tracheophyta</taxon>
        <taxon>Spermatophyta</taxon>
        <taxon>Magnoliopsida</taxon>
        <taxon>Amborellales</taxon>
        <taxon>Amborellaceae</taxon>
        <taxon>Amborella</taxon>
    </lineage>
</organism>
<dbReference type="GO" id="GO:0020037">
    <property type="term" value="F:heme binding"/>
    <property type="evidence" value="ECO:0007669"/>
    <property type="project" value="InterPro"/>
</dbReference>
<dbReference type="PRINTS" id="PR00385">
    <property type="entry name" value="P450"/>
</dbReference>
<dbReference type="OMA" id="HIRILNY"/>
<dbReference type="InterPro" id="IPR017972">
    <property type="entry name" value="Cyt_P450_CS"/>
</dbReference>
<keyword evidence="6" id="KW-1185">Reference proteome</keyword>
<name>U5D6J0_AMBTC</name>
<dbReference type="Gramene" id="ERN17870">
    <property type="protein sequence ID" value="ERN17870"/>
    <property type="gene ID" value="AMTR_s00047p00211200"/>
</dbReference>
<dbReference type="GO" id="GO:0016705">
    <property type="term" value="F:oxidoreductase activity, acting on paired donors, with incorporation or reduction of molecular oxygen"/>
    <property type="evidence" value="ECO:0007669"/>
    <property type="project" value="InterPro"/>
</dbReference>
<keyword evidence="4" id="KW-0560">Oxidoreductase</keyword>
<keyword evidence="1 3" id="KW-0479">Metal-binding</keyword>
<keyword evidence="2 3" id="KW-0408">Iron</keyword>
<protein>
    <recommendedName>
        <fullName evidence="7">Cytochrome P450 85A1</fullName>
    </recommendedName>
</protein>
<dbReference type="PANTHER" id="PTHR24286:SF169">
    <property type="entry name" value="CYTOCHROME P450 85A1"/>
    <property type="match status" value="1"/>
</dbReference>
<proteinExistence type="inferred from homology"/>
<dbReference type="OrthoDB" id="1372046at2759"/>
<dbReference type="GO" id="GO:0005506">
    <property type="term" value="F:iron ion binding"/>
    <property type="evidence" value="ECO:0007669"/>
    <property type="project" value="InterPro"/>
</dbReference>
<dbReference type="PRINTS" id="PR00463">
    <property type="entry name" value="EP450I"/>
</dbReference>
<accession>U5D6J0</accession>
<evidence type="ECO:0000256" key="1">
    <source>
        <dbReference type="ARBA" id="ARBA00022723"/>
    </source>
</evidence>
<dbReference type="Proteomes" id="UP000017836">
    <property type="component" value="Unassembled WGS sequence"/>
</dbReference>
<reference evidence="6" key="1">
    <citation type="journal article" date="2013" name="Science">
        <title>The Amborella genome and the evolution of flowering plants.</title>
        <authorList>
            <consortium name="Amborella Genome Project"/>
        </authorList>
    </citation>
    <scope>NUCLEOTIDE SEQUENCE [LARGE SCALE GENOMIC DNA]</scope>
</reference>
<dbReference type="AlphaFoldDB" id="U5D6J0"/>
<gene>
    <name evidence="5" type="ORF">AMTR_s00047p00211200</name>
</gene>
<dbReference type="GO" id="GO:0016132">
    <property type="term" value="P:brassinosteroid biosynthetic process"/>
    <property type="evidence" value="ECO:0000318"/>
    <property type="project" value="GO_Central"/>
</dbReference>
<dbReference type="InterPro" id="IPR002401">
    <property type="entry name" value="Cyt_P450_E_grp-I"/>
</dbReference>
<evidence type="ECO:0000313" key="5">
    <source>
        <dbReference type="EMBL" id="ERN17870.1"/>
    </source>
</evidence>
<sequence>MEDRRASKESHTDMLDALLKNEEDPSKFKMTDDQIFDLLLAILYAGYETVSTTSMMTVKYLYDHPKALQKLREEHSAIRNAKGPDDPISWDDYKSMEFTRAVIYETMRLSTIVNGVLRKTTEDMELNGYLIPKGWKIYVYMREINYDPILYPDPYTFNPWRWLEKNTDAHRYFLLFGGGTRHCPGKELGTVEIAVFLHYFVTRYRWEEIDGNKILKFPRVEAPNGLRIRIWER</sequence>
<dbReference type="PROSITE" id="PS00086">
    <property type="entry name" value="CYTOCHROME_P450"/>
    <property type="match status" value="1"/>
</dbReference>
<dbReference type="STRING" id="13333.U5D6J0"/>
<evidence type="ECO:0000256" key="3">
    <source>
        <dbReference type="PIRSR" id="PIRSR602401-1"/>
    </source>
</evidence>
<dbReference type="eggNOG" id="KOG0157">
    <property type="taxonomic scope" value="Eukaryota"/>
</dbReference>
<feature type="binding site" description="axial binding residue" evidence="3">
    <location>
        <position position="183"/>
    </location>
    <ligand>
        <name>heme</name>
        <dbReference type="ChEBI" id="CHEBI:30413"/>
    </ligand>
    <ligandPart>
        <name>Fe</name>
        <dbReference type="ChEBI" id="CHEBI:18248"/>
    </ligandPart>
</feature>
<comment type="similarity">
    <text evidence="4">Belongs to the cytochrome P450 family.</text>
</comment>
<evidence type="ECO:0000313" key="6">
    <source>
        <dbReference type="Proteomes" id="UP000017836"/>
    </source>
</evidence>